<keyword evidence="1" id="KW-0175">Coiled coil</keyword>
<dbReference type="GeneID" id="106013152"/>
<name>A0ABM1A9U3_APLCA</name>
<proteinExistence type="predicted"/>
<evidence type="ECO:0000313" key="2">
    <source>
        <dbReference type="Proteomes" id="UP000694888"/>
    </source>
</evidence>
<protein>
    <submittedName>
        <fullName evidence="3">Uncharacterized protein LOC106013152</fullName>
    </submittedName>
</protein>
<reference evidence="3" key="1">
    <citation type="submission" date="2025-08" db="UniProtKB">
        <authorList>
            <consortium name="RefSeq"/>
        </authorList>
    </citation>
    <scope>IDENTIFICATION</scope>
</reference>
<dbReference type="Proteomes" id="UP000694888">
    <property type="component" value="Unplaced"/>
</dbReference>
<sequence length="515" mass="59192">MWRRSLQDVKVRRGADVGSDHHLVTARIKLKLKKTFSREATKTRLNVHKLSDGNVRSAFRLELKNRFQTLQDQEETTPNTDEVNTQWKHHIVEAYTESSKTCLGVKKKNASKEWIQQGTWNTIEDRREIKKRQLAAKSIRLQEKYAEDYKEACQKVKRLVRKDKREAMEKLATEAEEAAAKGEQGNVYKITRIICGKFHGGMSGPIKDKADKLLTIEKEQEARWTEHFREVLNKPQSEDTPDIQEATLDLDISSDPPQKHEIIKAVKSLKSRKSPGMDNRNAELFKVDPELTATILQPLFKTIWEGEQIPGDRCTGVIFKVPKKGALRDCNNWRGITLLSVPSKTLAKIIINHMSDAVDSCLRKEQNASKEWIQQGTWNTIEERREIKKRQLAAKSIRLQEKYAEDYKEACQKVKRLVRKDKREATEKLATEAEEAAAKGEQGNVYKITRIICGKHHSGMSGKLLIIEKEQEARWTEHFRAVLNQPPPEDTPDIQEATLDLDISSDPPQKHEIVN</sequence>
<evidence type="ECO:0000256" key="1">
    <source>
        <dbReference type="SAM" id="Coils"/>
    </source>
</evidence>
<feature type="coiled-coil region" evidence="1">
    <location>
        <begin position="146"/>
        <end position="181"/>
    </location>
</feature>
<dbReference type="RefSeq" id="XP_012943583.1">
    <property type="nucleotide sequence ID" value="XM_013088129.1"/>
</dbReference>
<accession>A0ABM1A9U3</accession>
<evidence type="ECO:0000313" key="3">
    <source>
        <dbReference type="RefSeq" id="XP_012943583.1"/>
    </source>
</evidence>
<dbReference type="PANTHER" id="PTHR47510">
    <property type="entry name" value="REVERSE TRANSCRIPTASE DOMAIN-CONTAINING PROTEIN"/>
    <property type="match status" value="1"/>
</dbReference>
<gene>
    <name evidence="3" type="primary">LOC106013152</name>
</gene>
<dbReference type="PANTHER" id="PTHR47510:SF3">
    <property type="entry name" value="ENDO_EXONUCLEASE_PHOSPHATASE DOMAIN-CONTAINING PROTEIN"/>
    <property type="match status" value="1"/>
</dbReference>
<keyword evidence="2" id="KW-1185">Reference proteome</keyword>
<organism evidence="2 3">
    <name type="scientific">Aplysia californica</name>
    <name type="common">California sea hare</name>
    <dbReference type="NCBI Taxonomy" id="6500"/>
    <lineage>
        <taxon>Eukaryota</taxon>
        <taxon>Metazoa</taxon>
        <taxon>Spiralia</taxon>
        <taxon>Lophotrochozoa</taxon>
        <taxon>Mollusca</taxon>
        <taxon>Gastropoda</taxon>
        <taxon>Heterobranchia</taxon>
        <taxon>Euthyneura</taxon>
        <taxon>Tectipleura</taxon>
        <taxon>Aplysiida</taxon>
        <taxon>Aplysioidea</taxon>
        <taxon>Aplysiidae</taxon>
        <taxon>Aplysia</taxon>
    </lineage>
</organism>